<dbReference type="Pfam" id="PF07522">
    <property type="entry name" value="DRMBL"/>
    <property type="match status" value="1"/>
</dbReference>
<dbReference type="Gramene" id="Psat03G0525500-T1">
    <property type="protein sequence ID" value="KAI5431032.1"/>
    <property type="gene ID" value="KIW84_035255"/>
</dbReference>
<dbReference type="GO" id="GO:0004386">
    <property type="term" value="F:helicase activity"/>
    <property type="evidence" value="ECO:0007669"/>
    <property type="project" value="UniProtKB-KW"/>
</dbReference>
<evidence type="ECO:0000256" key="4">
    <source>
        <dbReference type="ARBA" id="ARBA00022840"/>
    </source>
</evidence>
<reference evidence="7 8" key="1">
    <citation type="journal article" date="2022" name="Nat. Genet.">
        <title>Improved pea reference genome and pan-genome highlight genomic features and evolutionary characteristics.</title>
        <authorList>
            <person name="Yang T."/>
            <person name="Liu R."/>
            <person name="Luo Y."/>
            <person name="Hu S."/>
            <person name="Wang D."/>
            <person name="Wang C."/>
            <person name="Pandey M.K."/>
            <person name="Ge S."/>
            <person name="Xu Q."/>
            <person name="Li N."/>
            <person name="Li G."/>
            <person name="Huang Y."/>
            <person name="Saxena R.K."/>
            <person name="Ji Y."/>
            <person name="Li M."/>
            <person name="Yan X."/>
            <person name="He Y."/>
            <person name="Liu Y."/>
            <person name="Wang X."/>
            <person name="Xiang C."/>
            <person name="Varshney R.K."/>
            <person name="Ding H."/>
            <person name="Gao S."/>
            <person name="Zong X."/>
        </authorList>
    </citation>
    <scope>NUCLEOTIDE SEQUENCE [LARGE SCALE GENOMIC DNA]</scope>
    <source>
        <strain evidence="7 8">cv. Zhongwan 6</strain>
    </source>
</reference>
<evidence type="ECO:0000256" key="3">
    <source>
        <dbReference type="ARBA" id="ARBA00022806"/>
    </source>
</evidence>
<evidence type="ECO:0000313" key="8">
    <source>
        <dbReference type="Proteomes" id="UP001058974"/>
    </source>
</evidence>
<keyword evidence="8" id="KW-1185">Reference proteome</keyword>
<dbReference type="GO" id="GO:0003677">
    <property type="term" value="F:DNA binding"/>
    <property type="evidence" value="ECO:0007669"/>
    <property type="project" value="UniProtKB-KW"/>
</dbReference>
<feature type="domain" description="DNA repair metallo-beta-lactamase" evidence="6">
    <location>
        <begin position="69"/>
        <end position="131"/>
    </location>
</feature>
<keyword evidence="3" id="KW-0347">Helicase</keyword>
<evidence type="ECO:0000259" key="6">
    <source>
        <dbReference type="Pfam" id="PF07522"/>
    </source>
</evidence>
<dbReference type="Gene3D" id="3.40.50.12650">
    <property type="match status" value="1"/>
</dbReference>
<accession>A0A9D5B0I1</accession>
<proteinExistence type="predicted"/>
<dbReference type="GO" id="GO:0000812">
    <property type="term" value="C:Swr1 complex"/>
    <property type="evidence" value="ECO:0007669"/>
    <property type="project" value="TreeGrafter"/>
</dbReference>
<comment type="caution">
    <text evidence="7">The sequence shown here is derived from an EMBL/GenBank/DDBJ whole genome shotgun (WGS) entry which is preliminary data.</text>
</comment>
<dbReference type="InterPro" id="IPR050520">
    <property type="entry name" value="INO80/SWR1_helicase"/>
</dbReference>
<comment type="subcellular location">
    <subcellularLocation>
        <location evidence="1">Nucleus</location>
    </subcellularLocation>
</comment>
<dbReference type="Proteomes" id="UP001058974">
    <property type="component" value="Chromosome 3"/>
</dbReference>
<dbReference type="GO" id="GO:0005524">
    <property type="term" value="F:ATP binding"/>
    <property type="evidence" value="ECO:0007669"/>
    <property type="project" value="UniProtKB-KW"/>
</dbReference>
<gene>
    <name evidence="7" type="ORF">KIW84_035255</name>
</gene>
<dbReference type="GO" id="GO:0016887">
    <property type="term" value="F:ATP hydrolysis activity"/>
    <property type="evidence" value="ECO:0007669"/>
    <property type="project" value="TreeGrafter"/>
</dbReference>
<keyword evidence="3" id="KW-0378">Hydrolase</keyword>
<evidence type="ECO:0000256" key="1">
    <source>
        <dbReference type="ARBA" id="ARBA00004123"/>
    </source>
</evidence>
<feature type="compositionally biased region" description="Basic residues" evidence="5">
    <location>
        <begin position="392"/>
        <end position="406"/>
    </location>
</feature>
<keyword evidence="2" id="KW-0547">Nucleotide-binding</keyword>
<keyword evidence="4" id="KW-0067">ATP-binding</keyword>
<feature type="region of interest" description="Disordered" evidence="5">
    <location>
        <begin position="374"/>
        <end position="423"/>
    </location>
</feature>
<evidence type="ECO:0000256" key="5">
    <source>
        <dbReference type="SAM" id="MobiDB-lite"/>
    </source>
</evidence>
<protein>
    <recommendedName>
        <fullName evidence="6">DNA repair metallo-beta-lactamase domain-containing protein</fullName>
    </recommendedName>
</protein>
<feature type="compositionally biased region" description="Acidic residues" evidence="5">
    <location>
        <begin position="224"/>
        <end position="237"/>
    </location>
</feature>
<evidence type="ECO:0000313" key="7">
    <source>
        <dbReference type="EMBL" id="KAI5431032.1"/>
    </source>
</evidence>
<dbReference type="EMBL" id="JAMSHJ010000003">
    <property type="protein sequence ID" value="KAI5431032.1"/>
    <property type="molecule type" value="Genomic_DNA"/>
</dbReference>
<feature type="region of interest" description="Disordered" evidence="5">
    <location>
        <begin position="158"/>
        <end position="183"/>
    </location>
</feature>
<organism evidence="7 8">
    <name type="scientific">Pisum sativum</name>
    <name type="common">Garden pea</name>
    <name type="synonym">Lathyrus oleraceus</name>
    <dbReference type="NCBI Taxonomy" id="3888"/>
    <lineage>
        <taxon>Eukaryota</taxon>
        <taxon>Viridiplantae</taxon>
        <taxon>Streptophyta</taxon>
        <taxon>Embryophyta</taxon>
        <taxon>Tracheophyta</taxon>
        <taxon>Spermatophyta</taxon>
        <taxon>Magnoliopsida</taxon>
        <taxon>eudicotyledons</taxon>
        <taxon>Gunneridae</taxon>
        <taxon>Pentapetalae</taxon>
        <taxon>rosids</taxon>
        <taxon>fabids</taxon>
        <taxon>Fabales</taxon>
        <taxon>Fabaceae</taxon>
        <taxon>Papilionoideae</taxon>
        <taxon>50 kb inversion clade</taxon>
        <taxon>NPAAA clade</taxon>
        <taxon>Hologalegina</taxon>
        <taxon>IRL clade</taxon>
        <taxon>Fabeae</taxon>
        <taxon>Lathyrus</taxon>
    </lineage>
</organism>
<dbReference type="InterPro" id="IPR011084">
    <property type="entry name" value="DRMBL"/>
</dbReference>
<feature type="region of interest" description="Disordered" evidence="5">
    <location>
        <begin position="209"/>
        <end position="239"/>
    </location>
</feature>
<dbReference type="GO" id="GO:0042393">
    <property type="term" value="F:histone binding"/>
    <property type="evidence" value="ECO:0007669"/>
    <property type="project" value="TreeGrafter"/>
</dbReference>
<evidence type="ECO:0000256" key="2">
    <source>
        <dbReference type="ARBA" id="ARBA00022741"/>
    </source>
</evidence>
<dbReference type="PANTHER" id="PTHR45685:SF1">
    <property type="entry name" value="HELICASE SRCAP"/>
    <property type="match status" value="1"/>
</dbReference>
<name>A0A9D5B0I1_PEA</name>
<sequence>MERSISPLLRLDLFHNNTLSTFEWSGGTSHSYTIGKERLFLEVARSLRKKVYVTAAKLHLLNCLEFTKEDIQWFTSNEHEINIHVAPMWTLASFKRLKHISSQYASRFSLIVAFSPTGWTFGKGKKKSLGKRWQQGTVISDWNPAMDQQAQGRCHGIGHKTLSIKDTPKEKNQNRGEDSVTNADVEVALNHVEDEADYMALKKVELEEAVDNQEFTEEASGRIEEDEYANEDDEPQELGESVSNLNKEDALMLNGGDPKEDKPPSVVAKEDDVDMLADVNQMAEAAAAAGQALSAFQSELRPIDRYAIRFLELWDPIIDKAALESEVRIEDTEWELDRIERDADFATTAYGQQVESLAQHQLMEELDYEAKLKEEAEEEKNRTQTPSDSKLKPKKNTKKAKFKSLKKGSLTSSLRTVKDERRAVPMAIDDDAATSLDFVSPVTTQFF</sequence>
<feature type="compositionally biased region" description="Basic and acidic residues" evidence="5">
    <location>
        <begin position="166"/>
        <end position="178"/>
    </location>
</feature>
<dbReference type="PANTHER" id="PTHR45685">
    <property type="entry name" value="HELICASE SRCAP-RELATED"/>
    <property type="match status" value="1"/>
</dbReference>
<dbReference type="GO" id="GO:0006338">
    <property type="term" value="P:chromatin remodeling"/>
    <property type="evidence" value="ECO:0007669"/>
    <property type="project" value="TreeGrafter"/>
</dbReference>
<dbReference type="AlphaFoldDB" id="A0A9D5B0I1"/>